<dbReference type="GO" id="GO:0015562">
    <property type="term" value="F:efflux transmembrane transporter activity"/>
    <property type="evidence" value="ECO:0007669"/>
    <property type="project" value="TreeGrafter"/>
</dbReference>
<comment type="similarity">
    <text evidence="1">Belongs to the membrane fusion protein (MFP) (TC 8.A.1) family.</text>
</comment>
<dbReference type="OrthoDB" id="9813967at2"/>
<feature type="coiled-coil region" evidence="2">
    <location>
        <begin position="72"/>
        <end position="190"/>
    </location>
</feature>
<evidence type="ECO:0000313" key="7">
    <source>
        <dbReference type="Proteomes" id="UP000239772"/>
    </source>
</evidence>
<dbReference type="PANTHER" id="PTHR30469">
    <property type="entry name" value="MULTIDRUG RESISTANCE PROTEIN MDTA"/>
    <property type="match status" value="1"/>
</dbReference>
<dbReference type="InterPro" id="IPR006143">
    <property type="entry name" value="RND_pump_MFP"/>
</dbReference>
<dbReference type="EMBL" id="PVZS01000026">
    <property type="protein sequence ID" value="PSC03423.1"/>
    <property type="molecule type" value="Genomic_DNA"/>
</dbReference>
<dbReference type="Gene3D" id="2.40.420.20">
    <property type="match status" value="1"/>
</dbReference>
<comment type="caution">
    <text evidence="6">The sequence shown here is derived from an EMBL/GenBank/DDBJ whole genome shotgun (WGS) entry which is preliminary data.</text>
</comment>
<keyword evidence="2" id="KW-0175">Coiled coil</keyword>
<dbReference type="Gene3D" id="2.40.30.170">
    <property type="match status" value="1"/>
</dbReference>
<protein>
    <submittedName>
        <fullName evidence="6">Efflux RND transporter periplasmic adaptor subunit</fullName>
    </submittedName>
</protein>
<reference evidence="7" key="1">
    <citation type="submission" date="2018-03" db="EMBL/GenBank/DDBJ databases">
        <authorList>
            <person name="Sun L."/>
            <person name="Liu H."/>
            <person name="Chen W."/>
            <person name="Huang K."/>
            <person name="Liu W."/>
            <person name="Gao X."/>
        </authorList>
    </citation>
    <scope>NUCLEOTIDE SEQUENCE [LARGE SCALE GENOMIC DNA]</scope>
    <source>
        <strain evidence="7">SH9</strain>
    </source>
</reference>
<feature type="domain" description="CzcB-like barrel-sandwich hybrid" evidence="5">
    <location>
        <begin position="41"/>
        <end position="225"/>
    </location>
</feature>
<gene>
    <name evidence="6" type="ORF">SLNSH_19220</name>
</gene>
<dbReference type="PANTHER" id="PTHR30469:SF15">
    <property type="entry name" value="HLYD FAMILY OF SECRETION PROTEINS"/>
    <property type="match status" value="1"/>
</dbReference>
<evidence type="ECO:0000256" key="2">
    <source>
        <dbReference type="SAM" id="Coils"/>
    </source>
</evidence>
<dbReference type="Proteomes" id="UP000239772">
    <property type="component" value="Unassembled WGS sequence"/>
</dbReference>
<organism evidence="6 7">
    <name type="scientific">Alsobacter soli</name>
    <dbReference type="NCBI Taxonomy" id="2109933"/>
    <lineage>
        <taxon>Bacteria</taxon>
        <taxon>Pseudomonadati</taxon>
        <taxon>Pseudomonadota</taxon>
        <taxon>Alphaproteobacteria</taxon>
        <taxon>Hyphomicrobiales</taxon>
        <taxon>Alsobacteraceae</taxon>
        <taxon>Alsobacter</taxon>
    </lineage>
</organism>
<dbReference type="PRINTS" id="PR01490">
    <property type="entry name" value="RTXTOXIND"/>
</dbReference>
<dbReference type="Gene3D" id="1.10.287.470">
    <property type="entry name" value="Helix hairpin bin"/>
    <property type="match status" value="1"/>
</dbReference>
<dbReference type="Pfam" id="PF25967">
    <property type="entry name" value="RND-MFP_C"/>
    <property type="match status" value="1"/>
</dbReference>
<dbReference type="InterPro" id="IPR058647">
    <property type="entry name" value="BSH_CzcB-like"/>
</dbReference>
<dbReference type="InterPro" id="IPR058792">
    <property type="entry name" value="Beta-barrel_RND_2"/>
</dbReference>
<evidence type="ECO:0000259" key="3">
    <source>
        <dbReference type="Pfam" id="PF25954"/>
    </source>
</evidence>
<evidence type="ECO:0000259" key="4">
    <source>
        <dbReference type="Pfam" id="PF25967"/>
    </source>
</evidence>
<dbReference type="SUPFAM" id="SSF111369">
    <property type="entry name" value="HlyD-like secretion proteins"/>
    <property type="match status" value="3"/>
</dbReference>
<accession>A0A2T1HP70</accession>
<proteinExistence type="inferred from homology"/>
<dbReference type="Pfam" id="PF25954">
    <property type="entry name" value="Beta-barrel_RND_2"/>
    <property type="match status" value="1"/>
</dbReference>
<evidence type="ECO:0000256" key="1">
    <source>
        <dbReference type="ARBA" id="ARBA00009477"/>
    </source>
</evidence>
<dbReference type="GO" id="GO:1990281">
    <property type="term" value="C:efflux pump complex"/>
    <property type="evidence" value="ECO:0007669"/>
    <property type="project" value="TreeGrafter"/>
</dbReference>
<sequence length="382" mass="40595">MGLGLARWYFGPEVTAYPVVKADLVKTVVASGHVETPYRVDIGSQITGVVDEVLVDEGQTVKRGQPLIRLEREELQSAMVLAEGAVAQAEARMRQMRELTQPAAQETLKQARATLANAEATYERAQRLAKGGFGTQAALDEATKNLDVARTQARTAELQVYTSSPGGSDYVMAETQLAQARAALATAKARLGYSLITAPRDGVLISRNVEKGAVVQPGKSLLVLAPTGDVQLVVQIDEKNLGLLKVGQSALASADAYPDLRFPATLSYINPSVDINRASVEVKLTAKDAPDYLRQDMTVSVDIEVDRRGGALVAPARVVHDANGGAPFVLVSNGGRAHDQPVKLGLRAGDRVQILDGVKPGDLLLPVSAGVRAGQRIRAVQP</sequence>
<dbReference type="Pfam" id="PF25973">
    <property type="entry name" value="BSH_CzcB"/>
    <property type="match status" value="1"/>
</dbReference>
<name>A0A2T1HP70_9HYPH</name>
<feature type="domain" description="CusB-like beta-barrel" evidence="3">
    <location>
        <begin position="232"/>
        <end position="303"/>
    </location>
</feature>
<evidence type="ECO:0000259" key="5">
    <source>
        <dbReference type="Pfam" id="PF25973"/>
    </source>
</evidence>
<dbReference type="NCBIfam" id="TIGR01730">
    <property type="entry name" value="RND_mfp"/>
    <property type="match status" value="1"/>
</dbReference>
<keyword evidence="7" id="KW-1185">Reference proteome</keyword>
<dbReference type="Gene3D" id="2.40.50.100">
    <property type="match status" value="1"/>
</dbReference>
<dbReference type="AlphaFoldDB" id="A0A2T1HP70"/>
<feature type="domain" description="Multidrug resistance protein MdtA-like C-terminal permuted SH3" evidence="4">
    <location>
        <begin position="311"/>
        <end position="362"/>
    </location>
</feature>
<dbReference type="InterPro" id="IPR058627">
    <property type="entry name" value="MdtA-like_C"/>
</dbReference>
<evidence type="ECO:0000313" key="6">
    <source>
        <dbReference type="EMBL" id="PSC03423.1"/>
    </source>
</evidence>